<protein>
    <submittedName>
        <fullName evidence="2">Uncharacterized protein</fullName>
    </submittedName>
</protein>
<sequence length="36" mass="4307">MPQNFYLPSALILEALWSYCLSSIYCHYFFLTFLNP</sequence>
<dbReference type="EMBL" id="GGEC01061824">
    <property type="protein sequence ID" value="MBX42308.1"/>
    <property type="molecule type" value="Transcribed_RNA"/>
</dbReference>
<evidence type="ECO:0000256" key="1">
    <source>
        <dbReference type="SAM" id="Phobius"/>
    </source>
</evidence>
<feature type="transmembrane region" description="Helical" evidence="1">
    <location>
        <begin position="16"/>
        <end position="34"/>
    </location>
</feature>
<dbReference type="AlphaFoldDB" id="A0A2P2NII5"/>
<proteinExistence type="predicted"/>
<accession>A0A2P2NII5</accession>
<keyword evidence="1" id="KW-1133">Transmembrane helix</keyword>
<keyword evidence="1" id="KW-0812">Transmembrane</keyword>
<keyword evidence="1" id="KW-0472">Membrane</keyword>
<name>A0A2P2NII5_RHIMU</name>
<reference evidence="2" key="1">
    <citation type="submission" date="2018-02" db="EMBL/GenBank/DDBJ databases">
        <title>Rhizophora mucronata_Transcriptome.</title>
        <authorList>
            <person name="Meera S.P."/>
            <person name="Sreeshan A."/>
            <person name="Augustine A."/>
        </authorList>
    </citation>
    <scope>NUCLEOTIDE SEQUENCE</scope>
    <source>
        <tissue evidence="2">Leaf</tissue>
    </source>
</reference>
<evidence type="ECO:0000313" key="2">
    <source>
        <dbReference type="EMBL" id="MBX42308.1"/>
    </source>
</evidence>
<organism evidence="2">
    <name type="scientific">Rhizophora mucronata</name>
    <name type="common">Asiatic mangrove</name>
    <dbReference type="NCBI Taxonomy" id="61149"/>
    <lineage>
        <taxon>Eukaryota</taxon>
        <taxon>Viridiplantae</taxon>
        <taxon>Streptophyta</taxon>
        <taxon>Embryophyta</taxon>
        <taxon>Tracheophyta</taxon>
        <taxon>Spermatophyta</taxon>
        <taxon>Magnoliopsida</taxon>
        <taxon>eudicotyledons</taxon>
        <taxon>Gunneridae</taxon>
        <taxon>Pentapetalae</taxon>
        <taxon>rosids</taxon>
        <taxon>fabids</taxon>
        <taxon>Malpighiales</taxon>
        <taxon>Rhizophoraceae</taxon>
        <taxon>Rhizophora</taxon>
    </lineage>
</organism>